<name>A0A0H5DS46_9BACT</name>
<organism evidence="2 3">
    <name type="scientific">Estrella lausannensis</name>
    <dbReference type="NCBI Taxonomy" id="483423"/>
    <lineage>
        <taxon>Bacteria</taxon>
        <taxon>Pseudomonadati</taxon>
        <taxon>Chlamydiota</taxon>
        <taxon>Chlamydiia</taxon>
        <taxon>Parachlamydiales</taxon>
        <taxon>Candidatus Criblamydiaceae</taxon>
        <taxon>Estrella</taxon>
    </lineage>
</organism>
<dbReference type="EMBL" id="CWGJ01000012">
    <property type="protein sequence ID" value="CRX38554.1"/>
    <property type="molecule type" value="Genomic_DNA"/>
</dbReference>
<feature type="compositionally biased region" description="Polar residues" evidence="1">
    <location>
        <begin position="1"/>
        <end position="12"/>
    </location>
</feature>
<dbReference type="AlphaFoldDB" id="A0A0H5DS46"/>
<feature type="region of interest" description="Disordered" evidence="1">
    <location>
        <begin position="1"/>
        <end position="91"/>
    </location>
</feature>
<dbReference type="SUPFAM" id="SSF56112">
    <property type="entry name" value="Protein kinase-like (PK-like)"/>
    <property type="match status" value="1"/>
</dbReference>
<dbReference type="InterPro" id="IPR011009">
    <property type="entry name" value="Kinase-like_dom_sf"/>
</dbReference>
<keyword evidence="3" id="KW-1185">Reference proteome</keyword>
<dbReference type="Proteomes" id="UP000220251">
    <property type="component" value="Unassembled WGS sequence"/>
</dbReference>
<accession>A0A0H5DS46</accession>
<evidence type="ECO:0000313" key="2">
    <source>
        <dbReference type="EMBL" id="CRX38554.1"/>
    </source>
</evidence>
<protein>
    <submittedName>
        <fullName evidence="2">Uncharacterized protein</fullName>
    </submittedName>
</protein>
<evidence type="ECO:0000313" key="3">
    <source>
        <dbReference type="Proteomes" id="UP000220251"/>
    </source>
</evidence>
<proteinExistence type="predicted"/>
<sequence>MAFNPLTTNTYPQDPCIPERDTPQPAPFSARAERRPLSKRTGRLQHKASVTVVETPSESEKRTAKAASLDKPSEKKREKRPRRFETINKPSEARLTDLAAVMSTTAEILPSSQREINPAEGAEDSFFSAMQQALSVKSFLMTQRSEPIQAHPMARNPVQFKRALIINIPNEDMSASIKNLMFNGEYYPIEQIGTGTYHNVYQFITDKKLEINGVEIPMGEVVVKALKGNLGPKTEVTEYKNDLKAMLDAENAGVPIPRVFVRPDQVQDPIDPKNGFWIIEKMADPVSADEHDAFEFARAWLLRSVVENKELINDLYARNLMRNKEGEIKVVDCGVSEVNEKDAWDCDFTINLASYLYHWSLNGDPLKLSILMEGYPAHLQKAILEKIQERKLSAATSQLTH</sequence>
<evidence type="ECO:0000256" key="1">
    <source>
        <dbReference type="SAM" id="MobiDB-lite"/>
    </source>
</evidence>
<gene>
    <name evidence="2" type="ORF">ELAC_1213</name>
</gene>
<dbReference type="OrthoDB" id="9803824at2"/>
<feature type="compositionally biased region" description="Basic residues" evidence="1">
    <location>
        <begin position="37"/>
        <end position="46"/>
    </location>
</feature>
<dbReference type="RefSeq" id="WP_143406458.1">
    <property type="nucleotide sequence ID" value="NZ_CWGJ01000012.1"/>
</dbReference>
<reference evidence="3" key="1">
    <citation type="submission" date="2015-06" db="EMBL/GenBank/DDBJ databases">
        <authorList>
            <person name="Bertelli C."/>
        </authorList>
    </citation>
    <scope>NUCLEOTIDE SEQUENCE [LARGE SCALE GENOMIC DNA]</scope>
    <source>
        <strain evidence="3">CRIB-30</strain>
    </source>
</reference>